<proteinExistence type="predicted"/>
<dbReference type="Pfam" id="PF06999">
    <property type="entry name" value="Suc_Fer-like"/>
    <property type="match status" value="1"/>
</dbReference>
<dbReference type="Gene3D" id="3.40.30.10">
    <property type="entry name" value="Glutaredoxin"/>
    <property type="match status" value="1"/>
</dbReference>
<gene>
    <name evidence="1" type="ORF">K452DRAFT_236980</name>
</gene>
<evidence type="ECO:0000313" key="2">
    <source>
        <dbReference type="Proteomes" id="UP000799438"/>
    </source>
</evidence>
<organism evidence="1 2">
    <name type="scientific">Aplosporella prunicola CBS 121167</name>
    <dbReference type="NCBI Taxonomy" id="1176127"/>
    <lineage>
        <taxon>Eukaryota</taxon>
        <taxon>Fungi</taxon>
        <taxon>Dikarya</taxon>
        <taxon>Ascomycota</taxon>
        <taxon>Pezizomycotina</taxon>
        <taxon>Dothideomycetes</taxon>
        <taxon>Dothideomycetes incertae sedis</taxon>
        <taxon>Botryosphaeriales</taxon>
        <taxon>Aplosporellaceae</taxon>
        <taxon>Aplosporella</taxon>
    </lineage>
</organism>
<dbReference type="CDD" id="cd03062">
    <property type="entry name" value="TRX_Fd_Sucrase"/>
    <property type="match status" value="1"/>
</dbReference>
<dbReference type="InterPro" id="IPR036249">
    <property type="entry name" value="Thioredoxin-like_sf"/>
</dbReference>
<protein>
    <submittedName>
        <fullName evidence="1">Uncharacterized protein</fullName>
    </submittedName>
</protein>
<dbReference type="PANTHER" id="PTHR31902">
    <property type="entry name" value="ACTIN PATCHES DISTAL PROTEIN 1"/>
    <property type="match status" value="1"/>
</dbReference>
<dbReference type="Proteomes" id="UP000799438">
    <property type="component" value="Unassembled WGS sequence"/>
</dbReference>
<dbReference type="AlphaFoldDB" id="A0A6A6B0H1"/>
<sequence length="349" mass="37981">MASSLKNLWGRVAGASSTELPEGFTKAPKDQLFPATNPAVDGEDCLHDCETCTIKYPKKWSIDEDADMYGHIEGWQTHLVVATGKTDWVRDVADEAGSIMQAVEKSKVKPANGKMMISASNMPVPDHDPLPEGAEVPTTVLLLPSFTVLDNVTPSSVPGLITNYVNTSPTNTMPLNHSALPAAPEQAASIPSSLKPRNCPHDYIIMLCSHKTRDARCGQSAPLLRREFERQLRPLGLYRDLHDERPGGVGIYFINHVGGHKFAANVLIYRRVGSAGVVAPPPAEQPDGETNGEANGETNREAAQCIWLGRVRPSDCENLVKYTLLQGKLVKPGSQLRGGFDRGRQLVSW</sequence>
<dbReference type="OrthoDB" id="10253744at2759"/>
<accession>A0A6A6B0H1</accession>
<reference evidence="1" key="1">
    <citation type="journal article" date="2020" name="Stud. Mycol.">
        <title>101 Dothideomycetes genomes: a test case for predicting lifestyles and emergence of pathogens.</title>
        <authorList>
            <person name="Haridas S."/>
            <person name="Albert R."/>
            <person name="Binder M."/>
            <person name="Bloem J."/>
            <person name="Labutti K."/>
            <person name="Salamov A."/>
            <person name="Andreopoulos B."/>
            <person name="Baker S."/>
            <person name="Barry K."/>
            <person name="Bills G."/>
            <person name="Bluhm B."/>
            <person name="Cannon C."/>
            <person name="Castanera R."/>
            <person name="Culley D."/>
            <person name="Daum C."/>
            <person name="Ezra D."/>
            <person name="Gonzalez J."/>
            <person name="Henrissat B."/>
            <person name="Kuo A."/>
            <person name="Liang C."/>
            <person name="Lipzen A."/>
            <person name="Lutzoni F."/>
            <person name="Magnuson J."/>
            <person name="Mondo S."/>
            <person name="Nolan M."/>
            <person name="Ohm R."/>
            <person name="Pangilinan J."/>
            <person name="Park H.-J."/>
            <person name="Ramirez L."/>
            <person name="Alfaro M."/>
            <person name="Sun H."/>
            <person name="Tritt A."/>
            <person name="Yoshinaga Y."/>
            <person name="Zwiers L.-H."/>
            <person name="Turgeon B."/>
            <person name="Goodwin S."/>
            <person name="Spatafora J."/>
            <person name="Crous P."/>
            <person name="Grigoriev I."/>
        </authorList>
    </citation>
    <scope>NUCLEOTIDE SEQUENCE</scope>
    <source>
        <strain evidence="1">CBS 121167</strain>
    </source>
</reference>
<keyword evidence="2" id="KW-1185">Reference proteome</keyword>
<dbReference type="InterPro" id="IPR009737">
    <property type="entry name" value="Aim32/Apd1-like"/>
</dbReference>
<dbReference type="PANTHER" id="PTHR31902:SF14">
    <property type="entry name" value="ACTIN PATCHES DISTAL PROTEIN 1"/>
    <property type="match status" value="1"/>
</dbReference>
<dbReference type="SUPFAM" id="SSF52833">
    <property type="entry name" value="Thioredoxin-like"/>
    <property type="match status" value="1"/>
</dbReference>
<name>A0A6A6B0H1_9PEZI</name>
<dbReference type="RefSeq" id="XP_033392443.1">
    <property type="nucleotide sequence ID" value="XM_033537550.1"/>
</dbReference>
<dbReference type="GeneID" id="54295046"/>
<dbReference type="EMBL" id="ML995513">
    <property type="protein sequence ID" value="KAF2136725.1"/>
    <property type="molecule type" value="Genomic_DNA"/>
</dbReference>
<evidence type="ECO:0000313" key="1">
    <source>
        <dbReference type="EMBL" id="KAF2136725.1"/>
    </source>
</evidence>